<organism evidence="1 2">
    <name type="scientific">Pedobacter cryoconitis</name>
    <dbReference type="NCBI Taxonomy" id="188932"/>
    <lineage>
        <taxon>Bacteria</taxon>
        <taxon>Pseudomonadati</taxon>
        <taxon>Bacteroidota</taxon>
        <taxon>Sphingobacteriia</taxon>
        <taxon>Sphingobacteriales</taxon>
        <taxon>Sphingobacteriaceae</taxon>
        <taxon>Pedobacter</taxon>
    </lineage>
</organism>
<dbReference type="SUPFAM" id="SSF51126">
    <property type="entry name" value="Pectin lyase-like"/>
    <property type="match status" value="1"/>
</dbReference>
<name>A0A7W8YXE8_9SPHI</name>
<gene>
    <name evidence="1" type="ORF">HDE69_004685</name>
</gene>
<dbReference type="Gene3D" id="2.160.20.10">
    <property type="entry name" value="Single-stranded right-handed beta-helix, Pectin lyase-like"/>
    <property type="match status" value="1"/>
</dbReference>
<sequence length="629" mass="69895">MANQFIIKNTMAEMRSTTASEIKDIQDGTYNGILLLGYYQKEDTPGPIVYFLSVTGDLDDGGSVIEIAGIKLEHKFVGEVDVKYFGAISQLNVNQSVVINRAIQKSRNISIDQNYYIDCSGDGSGLLLLSNSTIRFKGNGALTGIPTASTNYKIINIYNCLNVNVINPKIIGERNGHIGSTGEWGHGISITNSENIVIDNPYIKDCWGDAIYIGNQYWDTISTISTNNITVNNAVINNVRRNGISITSNKNVTLNNPKIYNTNGTAPQAGIDIEPEGLDGLPVVVDNIIINNPYTENNIGSGIMLFLTNAIKLQNNPKIDINILNHIDLKSKHGLFIPGVIDGLKGAVNVLNPIYTNNNEGAILISNYGKEDTLLLNIESPILRNWNTSRSTFDLYKHAINIIKEDNTETYRNIGITINKPYFDFTSKGDFSSFIFYCLSSNPNYKSIVINDISGVTYGAKIMNIVQGCLVYDKRNVLTGDYWEETSLINFVRRGRFLTNYTNKNLANNPLFRIQGTDWTNGQRVSFVVEKQGSYLTIVSDNNNIRPQTYGGNLSSRDIGEKITLEFNDGYWFIAEKLGTWTNADRSSDITLISLTEPFPLPPNGIWIDVTNNNIKKRNLSNNGWDPMA</sequence>
<evidence type="ECO:0008006" key="3">
    <source>
        <dbReference type="Google" id="ProtNLM"/>
    </source>
</evidence>
<protein>
    <recommendedName>
        <fullName evidence="3">Right handed beta helix domain-containing protein</fullName>
    </recommendedName>
</protein>
<dbReference type="EMBL" id="JACHCF010000013">
    <property type="protein sequence ID" value="MBB5623599.1"/>
    <property type="molecule type" value="Genomic_DNA"/>
</dbReference>
<dbReference type="InterPro" id="IPR011050">
    <property type="entry name" value="Pectin_lyase_fold/virulence"/>
</dbReference>
<dbReference type="AlphaFoldDB" id="A0A7W8YXE8"/>
<dbReference type="SMART" id="SM00710">
    <property type="entry name" value="PbH1"/>
    <property type="match status" value="5"/>
</dbReference>
<accession>A0A7W8YXE8</accession>
<reference evidence="1 2" key="1">
    <citation type="submission" date="2020-08" db="EMBL/GenBank/DDBJ databases">
        <title>Genomic Encyclopedia of Type Strains, Phase IV (KMG-V): Genome sequencing to study the core and pangenomes of soil and plant-associated prokaryotes.</title>
        <authorList>
            <person name="Whitman W."/>
        </authorList>
    </citation>
    <scope>NUCLEOTIDE SEQUENCE [LARGE SCALE GENOMIC DNA]</scope>
    <source>
        <strain evidence="1 2">MP7CTX6</strain>
    </source>
</reference>
<evidence type="ECO:0000313" key="1">
    <source>
        <dbReference type="EMBL" id="MBB5623599.1"/>
    </source>
</evidence>
<dbReference type="RefSeq" id="WP_183869683.1">
    <property type="nucleotide sequence ID" value="NZ_JACHCF010000013.1"/>
</dbReference>
<comment type="caution">
    <text evidence="1">The sequence shown here is derived from an EMBL/GenBank/DDBJ whole genome shotgun (WGS) entry which is preliminary data.</text>
</comment>
<dbReference type="InterPro" id="IPR012334">
    <property type="entry name" value="Pectin_lyas_fold"/>
</dbReference>
<dbReference type="InterPro" id="IPR006626">
    <property type="entry name" value="PbH1"/>
</dbReference>
<proteinExistence type="predicted"/>
<evidence type="ECO:0000313" key="2">
    <source>
        <dbReference type="Proteomes" id="UP000537718"/>
    </source>
</evidence>
<dbReference type="Proteomes" id="UP000537718">
    <property type="component" value="Unassembled WGS sequence"/>
</dbReference>